<organism evidence="5 6">
    <name type="scientific">Paramecium tetraurelia</name>
    <dbReference type="NCBI Taxonomy" id="5888"/>
    <lineage>
        <taxon>Eukaryota</taxon>
        <taxon>Sar</taxon>
        <taxon>Alveolata</taxon>
        <taxon>Ciliophora</taxon>
        <taxon>Intramacronucleata</taxon>
        <taxon>Oligohymenophorea</taxon>
        <taxon>Peniculida</taxon>
        <taxon>Parameciidae</taxon>
        <taxon>Paramecium</taxon>
    </lineage>
</organism>
<evidence type="ECO:0000313" key="5">
    <source>
        <dbReference type="EMBL" id="CAK63011.1"/>
    </source>
</evidence>
<dbReference type="Gene3D" id="3.40.50.720">
    <property type="entry name" value="NAD(P)-binding Rossmann-like Domain"/>
    <property type="match status" value="1"/>
</dbReference>
<dbReference type="InParanoid" id="A0BWU4"/>
<dbReference type="Pfam" id="PF00106">
    <property type="entry name" value="adh_short"/>
    <property type="match status" value="1"/>
</dbReference>
<name>A0BWU4_PARTE</name>
<dbReference type="PANTHER" id="PTHR43391:SF14">
    <property type="entry name" value="DEHYDROGENASE_REDUCTASE SDR FAMILY PROTEIN 7-LIKE"/>
    <property type="match status" value="1"/>
</dbReference>
<dbReference type="Proteomes" id="UP000000600">
    <property type="component" value="Unassembled WGS sequence"/>
</dbReference>
<keyword evidence="3" id="KW-0560">Oxidoreductase</keyword>
<evidence type="ECO:0000256" key="4">
    <source>
        <dbReference type="RuleBase" id="RU000363"/>
    </source>
</evidence>
<dbReference type="PRINTS" id="PR00080">
    <property type="entry name" value="SDRFAMILY"/>
</dbReference>
<gene>
    <name evidence="5" type="ORF">GSPATT00032863001</name>
</gene>
<dbReference type="STRING" id="5888.A0BWU4"/>
<dbReference type="GO" id="GO:0016491">
    <property type="term" value="F:oxidoreductase activity"/>
    <property type="evidence" value="ECO:0000318"/>
    <property type="project" value="GO_Central"/>
</dbReference>
<dbReference type="PANTHER" id="PTHR43391">
    <property type="entry name" value="RETINOL DEHYDROGENASE-RELATED"/>
    <property type="match status" value="1"/>
</dbReference>
<dbReference type="EMBL" id="CT868023">
    <property type="protein sequence ID" value="CAK63011.1"/>
    <property type="molecule type" value="Genomic_DNA"/>
</dbReference>
<dbReference type="InterPro" id="IPR036291">
    <property type="entry name" value="NAD(P)-bd_dom_sf"/>
</dbReference>
<dbReference type="SUPFAM" id="SSF51735">
    <property type="entry name" value="NAD(P)-binding Rossmann-fold domains"/>
    <property type="match status" value="1"/>
</dbReference>
<evidence type="ECO:0000256" key="1">
    <source>
        <dbReference type="ARBA" id="ARBA00006484"/>
    </source>
</evidence>
<keyword evidence="2" id="KW-0521">NADP</keyword>
<dbReference type="PROSITE" id="PS00061">
    <property type="entry name" value="ADH_SHORT"/>
    <property type="match status" value="1"/>
</dbReference>
<dbReference type="OrthoDB" id="1274115at2759"/>
<dbReference type="NCBIfam" id="NF004825">
    <property type="entry name" value="PRK06181.1"/>
    <property type="match status" value="1"/>
</dbReference>
<sequence>MGNQQQILKLTKTKQFKRKRSTNQIANSVIVITGASSGIGRELALQYATRGVKLMLAARSEEELQQVCALCEQLGSRAHYKITDVSKEEDCKLLIEETVRIYNRIDIVVLNAGVNAHSFFEEFKDLSVFKKIMDVNFYGYVYCTKYALPHIRKSSGQFVVMSSISGEIGLPYRVPYCSSKFAVTGFFEALRTELEDFNVAITIVCPPSVRTPMRDHDLLKKHSPKDESEDRITISECVSMILDAADRRARKIFFPFKAYMSVYVRPIFPDFVDKRLKQKAKL</sequence>
<dbReference type="PRINTS" id="PR00081">
    <property type="entry name" value="GDHRDH"/>
</dbReference>
<dbReference type="RefSeq" id="XP_001430409.1">
    <property type="nucleotide sequence ID" value="XM_001430372.2"/>
</dbReference>
<dbReference type="KEGG" id="ptm:GSPATT00032863001"/>
<dbReference type="OMA" id="MRLTHAC"/>
<proteinExistence type="inferred from homology"/>
<dbReference type="InterPro" id="IPR002347">
    <property type="entry name" value="SDR_fam"/>
</dbReference>
<dbReference type="AlphaFoldDB" id="A0BWU4"/>
<evidence type="ECO:0000256" key="3">
    <source>
        <dbReference type="ARBA" id="ARBA00023002"/>
    </source>
</evidence>
<reference evidence="5 6" key="1">
    <citation type="journal article" date="2006" name="Nature">
        <title>Global trends of whole-genome duplications revealed by the ciliate Paramecium tetraurelia.</title>
        <authorList>
            <consortium name="Genoscope"/>
            <person name="Aury J.-M."/>
            <person name="Jaillon O."/>
            <person name="Duret L."/>
            <person name="Noel B."/>
            <person name="Jubin C."/>
            <person name="Porcel B.M."/>
            <person name="Segurens B."/>
            <person name="Daubin V."/>
            <person name="Anthouard V."/>
            <person name="Aiach N."/>
            <person name="Arnaiz O."/>
            <person name="Billaut A."/>
            <person name="Beisson J."/>
            <person name="Blanc I."/>
            <person name="Bouhouche K."/>
            <person name="Camara F."/>
            <person name="Duharcourt S."/>
            <person name="Guigo R."/>
            <person name="Gogendeau D."/>
            <person name="Katinka M."/>
            <person name="Keller A.-M."/>
            <person name="Kissmehl R."/>
            <person name="Klotz C."/>
            <person name="Koll F."/>
            <person name="Le Moue A."/>
            <person name="Lepere C."/>
            <person name="Malinsky S."/>
            <person name="Nowacki M."/>
            <person name="Nowak J.K."/>
            <person name="Plattner H."/>
            <person name="Poulain J."/>
            <person name="Ruiz F."/>
            <person name="Serrano V."/>
            <person name="Zagulski M."/>
            <person name="Dessen P."/>
            <person name="Betermier M."/>
            <person name="Weissenbach J."/>
            <person name="Scarpelli C."/>
            <person name="Schachter V."/>
            <person name="Sperling L."/>
            <person name="Meyer E."/>
            <person name="Cohen J."/>
            <person name="Wincker P."/>
        </authorList>
    </citation>
    <scope>NUCLEOTIDE SEQUENCE [LARGE SCALE GENOMIC DNA]</scope>
    <source>
        <strain evidence="5 6">Stock d4-2</strain>
    </source>
</reference>
<evidence type="ECO:0000256" key="2">
    <source>
        <dbReference type="ARBA" id="ARBA00022857"/>
    </source>
</evidence>
<protein>
    <recommendedName>
        <fullName evidence="7">Short chain dehydrogenase</fullName>
    </recommendedName>
</protein>
<dbReference type="eggNOG" id="KOG1205">
    <property type="taxonomic scope" value="Eukaryota"/>
</dbReference>
<dbReference type="InterPro" id="IPR020904">
    <property type="entry name" value="Sc_DH/Rdtase_CS"/>
</dbReference>
<evidence type="ECO:0008006" key="7">
    <source>
        <dbReference type="Google" id="ProtNLM"/>
    </source>
</evidence>
<accession>A0BWU4</accession>
<keyword evidence="6" id="KW-1185">Reference proteome</keyword>
<dbReference type="HOGENOM" id="CLU_010194_2_1_1"/>
<evidence type="ECO:0000313" key="6">
    <source>
        <dbReference type="Proteomes" id="UP000000600"/>
    </source>
</evidence>
<comment type="similarity">
    <text evidence="1 4">Belongs to the short-chain dehydrogenases/reductases (SDR) family.</text>
</comment>
<dbReference type="GO" id="GO:0005829">
    <property type="term" value="C:cytosol"/>
    <property type="evidence" value="ECO:0000318"/>
    <property type="project" value="GO_Central"/>
</dbReference>
<dbReference type="GeneID" id="5016185"/>